<proteinExistence type="predicted"/>
<dbReference type="AlphaFoldDB" id="A0A2T0QAB7"/>
<feature type="transmembrane region" description="Helical" evidence="1">
    <location>
        <begin position="34"/>
        <end position="60"/>
    </location>
</feature>
<name>A0A2T0QAB7_9ACTN</name>
<dbReference type="EMBL" id="PVZC01000002">
    <property type="protein sequence ID" value="PRY00760.1"/>
    <property type="molecule type" value="Genomic_DNA"/>
</dbReference>
<accession>A0A2T0QAB7</accession>
<evidence type="ECO:0000313" key="2">
    <source>
        <dbReference type="EMBL" id="PRY00760.1"/>
    </source>
</evidence>
<sequence>MPDHDDPAWGPLPARPAALRWLLLLPLTLLFLPLWWVLWVLFAICCYGAAAVAQLLVYLVPRAETGAVRVLDALLSRVPFIPLWCVTPVALVRDGDTAYYRARVDRRVGRQTRLVETAGPAREIHRDLDLGAHYYRGAGAAYVLGVASEQGWRLHPVLRSHPRRRLRLRHDGRPRPHPGNRPA</sequence>
<comment type="caution">
    <text evidence="2">The sequence shown here is derived from an EMBL/GenBank/DDBJ whole genome shotgun (WGS) entry which is preliminary data.</text>
</comment>
<organism evidence="2 3">
    <name type="scientific">Allonocardiopsis opalescens</name>
    <dbReference type="NCBI Taxonomy" id="1144618"/>
    <lineage>
        <taxon>Bacteria</taxon>
        <taxon>Bacillati</taxon>
        <taxon>Actinomycetota</taxon>
        <taxon>Actinomycetes</taxon>
        <taxon>Streptosporangiales</taxon>
        <taxon>Allonocardiopsis</taxon>
    </lineage>
</organism>
<dbReference type="OrthoDB" id="4233196at2"/>
<keyword evidence="3" id="KW-1185">Reference proteome</keyword>
<dbReference type="RefSeq" id="WP_106242731.1">
    <property type="nucleotide sequence ID" value="NZ_PVZC01000002.1"/>
</dbReference>
<gene>
    <name evidence="2" type="ORF">CLV72_102392</name>
</gene>
<keyword evidence="1" id="KW-0812">Transmembrane</keyword>
<keyword evidence="1" id="KW-0472">Membrane</keyword>
<dbReference type="Proteomes" id="UP000237846">
    <property type="component" value="Unassembled WGS sequence"/>
</dbReference>
<keyword evidence="1" id="KW-1133">Transmembrane helix</keyword>
<reference evidence="2 3" key="1">
    <citation type="submission" date="2018-03" db="EMBL/GenBank/DDBJ databases">
        <title>Genomic Encyclopedia of Archaeal and Bacterial Type Strains, Phase II (KMG-II): from individual species to whole genera.</title>
        <authorList>
            <person name="Goeker M."/>
        </authorList>
    </citation>
    <scope>NUCLEOTIDE SEQUENCE [LARGE SCALE GENOMIC DNA]</scope>
    <source>
        <strain evidence="2 3">DSM 45601</strain>
    </source>
</reference>
<protein>
    <submittedName>
        <fullName evidence="2">Uncharacterized protein</fullName>
    </submittedName>
</protein>
<evidence type="ECO:0000256" key="1">
    <source>
        <dbReference type="SAM" id="Phobius"/>
    </source>
</evidence>
<evidence type="ECO:0000313" key="3">
    <source>
        <dbReference type="Proteomes" id="UP000237846"/>
    </source>
</evidence>